<dbReference type="EMBL" id="BAAAYV010000009">
    <property type="protein sequence ID" value="GAA3659440.1"/>
    <property type="molecule type" value="Genomic_DNA"/>
</dbReference>
<keyword evidence="4" id="KW-1185">Reference proteome</keyword>
<reference evidence="4" key="1">
    <citation type="journal article" date="2019" name="Int. J. Syst. Evol. Microbiol.">
        <title>The Global Catalogue of Microorganisms (GCM) 10K type strain sequencing project: providing services to taxonomists for standard genome sequencing and annotation.</title>
        <authorList>
            <consortium name="The Broad Institute Genomics Platform"/>
            <consortium name="The Broad Institute Genome Sequencing Center for Infectious Disease"/>
            <person name="Wu L."/>
            <person name="Ma J."/>
        </authorList>
    </citation>
    <scope>NUCLEOTIDE SEQUENCE [LARGE SCALE GENOMIC DNA]</scope>
    <source>
        <strain evidence="4">JCM 16546</strain>
    </source>
</reference>
<gene>
    <name evidence="3" type="ORF">GCM10022202_20190</name>
</gene>
<feature type="region of interest" description="Disordered" evidence="1">
    <location>
        <begin position="1"/>
        <end position="20"/>
    </location>
</feature>
<evidence type="ECO:0000313" key="3">
    <source>
        <dbReference type="EMBL" id="GAA3659440.1"/>
    </source>
</evidence>
<evidence type="ECO:0000256" key="2">
    <source>
        <dbReference type="SAM" id="SignalP"/>
    </source>
</evidence>
<feature type="region of interest" description="Disordered" evidence="1">
    <location>
        <begin position="29"/>
        <end position="49"/>
    </location>
</feature>
<feature type="chain" id="PRO_5045553389" description="Secreted protein" evidence="2">
    <location>
        <begin position="26"/>
        <end position="77"/>
    </location>
</feature>
<evidence type="ECO:0008006" key="5">
    <source>
        <dbReference type="Google" id="ProtNLM"/>
    </source>
</evidence>
<keyword evidence="2" id="KW-0732">Signal</keyword>
<sequence>MSNVTRFSTGSAAVLSGSSATGAVAASTGAAVNDCTEMSRTRSSPPVRAARRRAFGGADTYAARNWVRVLASDFRMP</sequence>
<evidence type="ECO:0000256" key="1">
    <source>
        <dbReference type="SAM" id="MobiDB-lite"/>
    </source>
</evidence>
<accession>A0ABP7BGS4</accession>
<feature type="signal peptide" evidence="2">
    <location>
        <begin position="1"/>
        <end position="25"/>
    </location>
</feature>
<proteinExistence type="predicted"/>
<organism evidence="3 4">
    <name type="scientific">Microbacterium marinilacus</name>
    <dbReference type="NCBI Taxonomy" id="415209"/>
    <lineage>
        <taxon>Bacteria</taxon>
        <taxon>Bacillati</taxon>
        <taxon>Actinomycetota</taxon>
        <taxon>Actinomycetes</taxon>
        <taxon>Micrococcales</taxon>
        <taxon>Microbacteriaceae</taxon>
        <taxon>Microbacterium</taxon>
    </lineage>
</organism>
<feature type="compositionally biased region" description="Low complexity" evidence="1">
    <location>
        <begin position="8"/>
        <end position="20"/>
    </location>
</feature>
<evidence type="ECO:0000313" key="4">
    <source>
        <dbReference type="Proteomes" id="UP001410795"/>
    </source>
</evidence>
<name>A0ABP7BGS4_9MICO</name>
<protein>
    <recommendedName>
        <fullName evidence="5">Secreted protein</fullName>
    </recommendedName>
</protein>
<comment type="caution">
    <text evidence="3">The sequence shown here is derived from an EMBL/GenBank/DDBJ whole genome shotgun (WGS) entry which is preliminary data.</text>
</comment>
<dbReference type="Proteomes" id="UP001410795">
    <property type="component" value="Unassembled WGS sequence"/>
</dbReference>